<sequence length="129" mass="14941">MSQAKGGVRKPAAAAAGPSTNPARVSSGRTPINTNTKHPEQWTLLNDWNMEKREQYEYWFLDVQTQITNMATKLDQSMWEHPHPESPYYGFPPRDELELQNQWLRQLMEDKMATVPNTMAYGIARKINY</sequence>
<proteinExistence type="predicted"/>
<evidence type="ECO:0000256" key="1">
    <source>
        <dbReference type="SAM" id="MobiDB-lite"/>
    </source>
</evidence>
<dbReference type="Proteomes" id="UP000515135">
    <property type="component" value="Unplaced"/>
</dbReference>
<dbReference type="AlphaFoldDB" id="A0A6P4XUD0"/>
<organism evidence="2 3">
    <name type="scientific">Branchiostoma belcheri</name>
    <name type="common">Amphioxus</name>
    <dbReference type="NCBI Taxonomy" id="7741"/>
    <lineage>
        <taxon>Eukaryota</taxon>
        <taxon>Metazoa</taxon>
        <taxon>Chordata</taxon>
        <taxon>Cephalochordata</taxon>
        <taxon>Leptocardii</taxon>
        <taxon>Amphioxiformes</taxon>
        <taxon>Branchiostomatidae</taxon>
        <taxon>Branchiostoma</taxon>
    </lineage>
</organism>
<accession>A0A6P4XUD0</accession>
<keyword evidence="2" id="KW-1185">Reference proteome</keyword>
<dbReference type="RefSeq" id="XP_019615663.1">
    <property type="nucleotide sequence ID" value="XM_019760104.1"/>
</dbReference>
<evidence type="ECO:0000313" key="2">
    <source>
        <dbReference type="Proteomes" id="UP000515135"/>
    </source>
</evidence>
<dbReference type="OrthoDB" id="6047970at2759"/>
<protein>
    <submittedName>
        <fullName evidence="3">Uncharacterized protein LOC109463331</fullName>
    </submittedName>
</protein>
<feature type="compositionally biased region" description="Polar residues" evidence="1">
    <location>
        <begin position="18"/>
        <end position="36"/>
    </location>
</feature>
<evidence type="ECO:0000313" key="3">
    <source>
        <dbReference type="RefSeq" id="XP_019615663.1"/>
    </source>
</evidence>
<dbReference type="KEGG" id="bbel:109463331"/>
<reference evidence="3" key="1">
    <citation type="submission" date="2025-08" db="UniProtKB">
        <authorList>
            <consortium name="RefSeq"/>
        </authorList>
    </citation>
    <scope>IDENTIFICATION</scope>
    <source>
        <tissue evidence="3">Gonad</tissue>
    </source>
</reference>
<name>A0A6P4XUD0_BRABE</name>
<feature type="region of interest" description="Disordered" evidence="1">
    <location>
        <begin position="1"/>
        <end position="38"/>
    </location>
</feature>
<gene>
    <name evidence="3" type="primary">LOC109463331</name>
</gene>
<dbReference type="GeneID" id="109463331"/>